<dbReference type="OrthoDB" id="3794788at2759"/>
<proteinExistence type="predicted"/>
<organism evidence="1 2">
    <name type="scientific">Polyplosphaeria fusca</name>
    <dbReference type="NCBI Taxonomy" id="682080"/>
    <lineage>
        <taxon>Eukaryota</taxon>
        <taxon>Fungi</taxon>
        <taxon>Dikarya</taxon>
        <taxon>Ascomycota</taxon>
        <taxon>Pezizomycotina</taxon>
        <taxon>Dothideomycetes</taxon>
        <taxon>Pleosporomycetidae</taxon>
        <taxon>Pleosporales</taxon>
        <taxon>Tetraplosphaeriaceae</taxon>
        <taxon>Polyplosphaeria</taxon>
    </lineage>
</organism>
<comment type="caution">
    <text evidence="1">The sequence shown here is derived from an EMBL/GenBank/DDBJ whole genome shotgun (WGS) entry which is preliminary data.</text>
</comment>
<dbReference type="Proteomes" id="UP000799444">
    <property type="component" value="Unassembled WGS sequence"/>
</dbReference>
<evidence type="ECO:0008006" key="3">
    <source>
        <dbReference type="Google" id="ProtNLM"/>
    </source>
</evidence>
<evidence type="ECO:0000313" key="1">
    <source>
        <dbReference type="EMBL" id="KAF2734904.1"/>
    </source>
</evidence>
<sequence>MSASSPRMAVAPEVLPPEIWSIVVHLVDDHCWAWFCLRRVCPFLRLVTENVFASILVSDFSLRFAGDYAKTIIAENFHFEPNCTFHKPDKHKQTTVVNVEYSPKSFIFGNFHDPGFFFLKATNFSPPNSKARVVLKFQEQYDLTTRCENVSFQWPSYPWDVRDRCEYSDGNGDIASAVKRDLQRDYPFSLRRFCCKCSPRIKIPEQTAQCKCIERLLFAQSAECLTRLPKEAHFIRFDNKLHSMIIPSLTLDASTRELSFDWRHFLQHMYAKELEHRRLSRPWIRHVSLLSNPSRLRVHGRSNFDNTTFPLYEILEGCRTDSWIFWTQQRDQETLLDIDIQNASPFHVIANLPRRPVR</sequence>
<evidence type="ECO:0000313" key="2">
    <source>
        <dbReference type="Proteomes" id="UP000799444"/>
    </source>
</evidence>
<name>A0A9P4QY23_9PLEO</name>
<keyword evidence="2" id="KW-1185">Reference proteome</keyword>
<gene>
    <name evidence="1" type="ORF">EJ04DRAFT_512198</name>
</gene>
<dbReference type="EMBL" id="ML996142">
    <property type="protein sequence ID" value="KAF2734904.1"/>
    <property type="molecule type" value="Genomic_DNA"/>
</dbReference>
<protein>
    <recommendedName>
        <fullName evidence="3">F-box domain-containing protein</fullName>
    </recommendedName>
</protein>
<dbReference type="AlphaFoldDB" id="A0A9P4QY23"/>
<accession>A0A9P4QY23</accession>
<reference evidence="1" key="1">
    <citation type="journal article" date="2020" name="Stud. Mycol.">
        <title>101 Dothideomycetes genomes: a test case for predicting lifestyles and emergence of pathogens.</title>
        <authorList>
            <person name="Haridas S."/>
            <person name="Albert R."/>
            <person name="Binder M."/>
            <person name="Bloem J."/>
            <person name="Labutti K."/>
            <person name="Salamov A."/>
            <person name="Andreopoulos B."/>
            <person name="Baker S."/>
            <person name="Barry K."/>
            <person name="Bills G."/>
            <person name="Bluhm B."/>
            <person name="Cannon C."/>
            <person name="Castanera R."/>
            <person name="Culley D."/>
            <person name="Daum C."/>
            <person name="Ezra D."/>
            <person name="Gonzalez J."/>
            <person name="Henrissat B."/>
            <person name="Kuo A."/>
            <person name="Liang C."/>
            <person name="Lipzen A."/>
            <person name="Lutzoni F."/>
            <person name="Magnuson J."/>
            <person name="Mondo S."/>
            <person name="Nolan M."/>
            <person name="Ohm R."/>
            <person name="Pangilinan J."/>
            <person name="Park H.-J."/>
            <person name="Ramirez L."/>
            <person name="Alfaro M."/>
            <person name="Sun H."/>
            <person name="Tritt A."/>
            <person name="Yoshinaga Y."/>
            <person name="Zwiers L.-H."/>
            <person name="Turgeon B."/>
            <person name="Goodwin S."/>
            <person name="Spatafora J."/>
            <person name="Crous P."/>
            <person name="Grigoriev I."/>
        </authorList>
    </citation>
    <scope>NUCLEOTIDE SEQUENCE</scope>
    <source>
        <strain evidence="1">CBS 125425</strain>
    </source>
</reference>